<proteinExistence type="inferred from homology"/>
<dbReference type="InterPro" id="IPR020846">
    <property type="entry name" value="MFS_dom"/>
</dbReference>
<feature type="transmembrane region" description="Helical" evidence="8">
    <location>
        <begin position="430"/>
        <end position="448"/>
    </location>
</feature>
<feature type="transmembrane region" description="Helical" evidence="8">
    <location>
        <begin position="401"/>
        <end position="424"/>
    </location>
</feature>
<feature type="transmembrane region" description="Helical" evidence="8">
    <location>
        <begin position="78"/>
        <end position="103"/>
    </location>
</feature>
<keyword evidence="5 8" id="KW-0812">Transmembrane</keyword>
<feature type="transmembrane region" description="Helical" evidence="8">
    <location>
        <begin position="49"/>
        <end position="69"/>
    </location>
</feature>
<evidence type="ECO:0000256" key="3">
    <source>
        <dbReference type="ARBA" id="ARBA00022448"/>
    </source>
</evidence>
<dbReference type="RefSeq" id="WP_182083209.1">
    <property type="nucleotide sequence ID" value="NZ_CP049366.1"/>
</dbReference>
<accession>A0A7L7KYF5</accession>
<keyword evidence="11" id="KW-1185">Reference proteome</keyword>
<evidence type="ECO:0000259" key="9">
    <source>
        <dbReference type="PROSITE" id="PS50850"/>
    </source>
</evidence>
<dbReference type="Gene3D" id="1.20.1720.10">
    <property type="entry name" value="Multidrug resistance protein D"/>
    <property type="match status" value="1"/>
</dbReference>
<dbReference type="GO" id="GO:0022857">
    <property type="term" value="F:transmembrane transporter activity"/>
    <property type="evidence" value="ECO:0007669"/>
    <property type="project" value="InterPro"/>
</dbReference>
<organism evidence="10 11">
    <name type="scientific">Companilactobacillus pabuli</name>
    <dbReference type="NCBI Taxonomy" id="2714036"/>
    <lineage>
        <taxon>Bacteria</taxon>
        <taxon>Bacillati</taxon>
        <taxon>Bacillota</taxon>
        <taxon>Bacilli</taxon>
        <taxon>Lactobacillales</taxon>
        <taxon>Lactobacillaceae</taxon>
        <taxon>Companilactobacillus</taxon>
    </lineage>
</organism>
<dbReference type="AlphaFoldDB" id="A0A7L7KYF5"/>
<sequence>MKFLSKKQNGIFITVILMAIISTMMATALSSALPAIMTDFKISAGSAQWVTSLYSLVSGIMILITAFIIKRFPTRKIFLINVGSFTLGSLISALASNFIILIIGRIFQGIGNGLVLALTQVIILKIFPADRQGFGMGLYGLAIGLTPVIAPLIAGILIDVGSWRLIFYVVIVICIVDLILAFIFLDNILDQEKSSFDISSMIYAALAFTGIIYGLGNIGNFKFFNLQTGGSLLVGLIFLFIFYTKQLHMKAPLLNVKAFESKEFAFSTLISFLLYAILNGTTTVLPIYIQTLQGKSATVYGLVMMPAALLIGILSPIAGNIYDKYGIRILGLVGSISLIIFTIMATSLNLKSSILFIIIATIFEGIGVAALMTPIMTWGLKYLPENLITDGTAIINCLRTIGGALGAALFAAIVTLVSTSVGIIGIRMSFMVMGAVSLLMLLIALLFIKEKTNY</sequence>
<dbReference type="KEGG" id="cpab:G6534_04980"/>
<feature type="domain" description="Major facilitator superfamily (MFS) profile" evidence="9">
    <location>
        <begin position="11"/>
        <end position="452"/>
    </location>
</feature>
<gene>
    <name evidence="10" type="ORF">G6534_04980</name>
</gene>
<evidence type="ECO:0000313" key="10">
    <source>
        <dbReference type="EMBL" id="QMT84014.1"/>
    </source>
</evidence>
<feature type="transmembrane region" description="Helical" evidence="8">
    <location>
        <begin position="201"/>
        <end position="218"/>
    </location>
</feature>
<dbReference type="Proteomes" id="UP000514410">
    <property type="component" value="Chromosome"/>
</dbReference>
<evidence type="ECO:0000256" key="8">
    <source>
        <dbReference type="SAM" id="Phobius"/>
    </source>
</evidence>
<feature type="transmembrane region" description="Helical" evidence="8">
    <location>
        <begin position="264"/>
        <end position="289"/>
    </location>
</feature>
<feature type="transmembrane region" description="Helical" evidence="8">
    <location>
        <begin position="224"/>
        <end position="243"/>
    </location>
</feature>
<feature type="transmembrane region" description="Helical" evidence="8">
    <location>
        <begin position="109"/>
        <end position="127"/>
    </location>
</feature>
<dbReference type="Gene3D" id="1.20.1250.20">
    <property type="entry name" value="MFS general substrate transporter like domains"/>
    <property type="match status" value="1"/>
</dbReference>
<feature type="transmembrane region" description="Helical" evidence="8">
    <location>
        <begin position="166"/>
        <end position="189"/>
    </location>
</feature>
<keyword evidence="3" id="KW-0813">Transport</keyword>
<dbReference type="PANTHER" id="PTHR42718">
    <property type="entry name" value="MAJOR FACILITATOR SUPERFAMILY MULTIDRUG TRANSPORTER MFSC"/>
    <property type="match status" value="1"/>
</dbReference>
<evidence type="ECO:0000256" key="2">
    <source>
        <dbReference type="ARBA" id="ARBA00008537"/>
    </source>
</evidence>
<dbReference type="Pfam" id="PF07690">
    <property type="entry name" value="MFS_1"/>
    <property type="match status" value="1"/>
</dbReference>
<keyword evidence="7 8" id="KW-0472">Membrane</keyword>
<keyword evidence="4" id="KW-1003">Cell membrane</keyword>
<feature type="transmembrane region" description="Helical" evidence="8">
    <location>
        <begin position="354"/>
        <end position="380"/>
    </location>
</feature>
<dbReference type="GO" id="GO:0005886">
    <property type="term" value="C:plasma membrane"/>
    <property type="evidence" value="ECO:0007669"/>
    <property type="project" value="UniProtKB-SubCell"/>
</dbReference>
<evidence type="ECO:0000256" key="1">
    <source>
        <dbReference type="ARBA" id="ARBA00004651"/>
    </source>
</evidence>
<feature type="transmembrane region" description="Helical" evidence="8">
    <location>
        <begin position="301"/>
        <end position="322"/>
    </location>
</feature>
<comment type="similarity">
    <text evidence="2">Belongs to the major facilitator superfamily. EmrB family.</text>
</comment>
<evidence type="ECO:0000256" key="5">
    <source>
        <dbReference type="ARBA" id="ARBA00022692"/>
    </source>
</evidence>
<evidence type="ECO:0000256" key="7">
    <source>
        <dbReference type="ARBA" id="ARBA00023136"/>
    </source>
</evidence>
<name>A0A7L7KYF5_9LACO</name>
<comment type="subcellular location">
    <subcellularLocation>
        <location evidence="1">Cell membrane</location>
        <topology evidence="1">Multi-pass membrane protein</topology>
    </subcellularLocation>
</comment>
<dbReference type="InterPro" id="IPR011701">
    <property type="entry name" value="MFS"/>
</dbReference>
<feature type="transmembrane region" description="Helical" evidence="8">
    <location>
        <begin position="139"/>
        <end position="160"/>
    </location>
</feature>
<evidence type="ECO:0000256" key="6">
    <source>
        <dbReference type="ARBA" id="ARBA00022989"/>
    </source>
</evidence>
<reference evidence="10 11" key="1">
    <citation type="submission" date="2020-02" db="EMBL/GenBank/DDBJ databases">
        <title>Complete Genome Sequence of Lactobacillus sp. NFFJ11 Isolated from animal feed.</title>
        <authorList>
            <person name="Jung J.Y."/>
        </authorList>
    </citation>
    <scope>NUCLEOTIDE SEQUENCE [LARGE SCALE GENOMIC DNA]</scope>
    <source>
        <strain evidence="10 11">NFFJ11</strain>
    </source>
</reference>
<dbReference type="PROSITE" id="PS50850">
    <property type="entry name" value="MFS"/>
    <property type="match status" value="1"/>
</dbReference>
<dbReference type="InterPro" id="IPR036259">
    <property type="entry name" value="MFS_trans_sf"/>
</dbReference>
<evidence type="ECO:0000313" key="11">
    <source>
        <dbReference type="Proteomes" id="UP000514410"/>
    </source>
</evidence>
<dbReference type="PANTHER" id="PTHR42718:SF9">
    <property type="entry name" value="MAJOR FACILITATOR SUPERFAMILY MULTIDRUG TRANSPORTER MFSC"/>
    <property type="match status" value="1"/>
</dbReference>
<feature type="transmembrane region" description="Helical" evidence="8">
    <location>
        <begin position="329"/>
        <end position="348"/>
    </location>
</feature>
<dbReference type="SUPFAM" id="SSF103473">
    <property type="entry name" value="MFS general substrate transporter"/>
    <property type="match status" value="1"/>
</dbReference>
<protein>
    <submittedName>
        <fullName evidence="10">Multidrug efflux MFS transporter</fullName>
    </submittedName>
</protein>
<dbReference type="EMBL" id="CP049366">
    <property type="protein sequence ID" value="QMT84014.1"/>
    <property type="molecule type" value="Genomic_DNA"/>
</dbReference>
<keyword evidence="6 8" id="KW-1133">Transmembrane helix</keyword>
<evidence type="ECO:0000256" key="4">
    <source>
        <dbReference type="ARBA" id="ARBA00022475"/>
    </source>
</evidence>
<dbReference type="NCBIfam" id="TIGR00711">
    <property type="entry name" value="efflux_EmrB"/>
    <property type="match status" value="1"/>
</dbReference>
<dbReference type="PRINTS" id="PR01036">
    <property type="entry name" value="TCRTETB"/>
</dbReference>
<feature type="transmembrane region" description="Helical" evidence="8">
    <location>
        <begin position="12"/>
        <end position="37"/>
    </location>
</feature>
<dbReference type="InterPro" id="IPR004638">
    <property type="entry name" value="EmrB-like"/>
</dbReference>